<gene>
    <name evidence="2" type="ORF">GQR93_14985</name>
</gene>
<sequence length="57" mass="6609">MESFFNKLKVELGDLSKNNSAEELITAVKKWIIYYNTERIQMKLGGTSPIKYRLRAA</sequence>
<accession>A0A6P1EAE2</accession>
<dbReference type="GeneID" id="96768153"/>
<dbReference type="AlphaFoldDB" id="A0A6P1EAE2"/>
<organism evidence="2 3">
    <name type="scientific">Lentilactobacillus hilgardii</name>
    <name type="common">Lactobacillus hilgardii</name>
    <dbReference type="NCBI Taxonomy" id="1588"/>
    <lineage>
        <taxon>Bacteria</taxon>
        <taxon>Bacillati</taxon>
        <taxon>Bacillota</taxon>
        <taxon>Bacilli</taxon>
        <taxon>Lactobacillales</taxon>
        <taxon>Lactobacillaceae</taxon>
        <taxon>Lentilactobacillus</taxon>
    </lineage>
</organism>
<dbReference type="GO" id="GO:0015074">
    <property type="term" value="P:DNA integration"/>
    <property type="evidence" value="ECO:0007669"/>
    <property type="project" value="InterPro"/>
</dbReference>
<dbReference type="EMBL" id="CP047123">
    <property type="protein sequence ID" value="QHB53549.1"/>
    <property type="molecule type" value="Genomic_DNA"/>
</dbReference>
<dbReference type="RefSeq" id="WP_159298858.1">
    <property type="nucleotide sequence ID" value="NZ_CP047123.1"/>
</dbReference>
<evidence type="ECO:0000313" key="2">
    <source>
        <dbReference type="EMBL" id="QHB53549.1"/>
    </source>
</evidence>
<dbReference type="Pfam" id="PF13333">
    <property type="entry name" value="rve_2"/>
    <property type="match status" value="1"/>
</dbReference>
<keyword evidence="2" id="KW-0614">Plasmid</keyword>
<geneLocation type="plasmid" evidence="2 3">
    <name>unnamed2</name>
</geneLocation>
<proteinExistence type="predicted"/>
<evidence type="ECO:0000313" key="3">
    <source>
        <dbReference type="Proteomes" id="UP000465035"/>
    </source>
</evidence>
<reference evidence="2 3" key="1">
    <citation type="submission" date="2019-12" db="EMBL/GenBank/DDBJ databases">
        <title>Lactobacillus hilgardii FLUB.</title>
        <authorList>
            <person name="Gustaw K."/>
        </authorList>
    </citation>
    <scope>NUCLEOTIDE SEQUENCE [LARGE SCALE GENOMIC DNA]</scope>
    <source>
        <strain evidence="2 3">FLUB</strain>
        <plasmid evidence="2 3">unnamed2</plasmid>
    </source>
</reference>
<evidence type="ECO:0000259" key="1">
    <source>
        <dbReference type="Pfam" id="PF13333"/>
    </source>
</evidence>
<protein>
    <submittedName>
        <fullName evidence="2">IS3 family transposase</fullName>
    </submittedName>
</protein>
<name>A0A6P1EAE2_LENHI</name>
<dbReference type="Proteomes" id="UP000465035">
    <property type="component" value="Plasmid unnamed2"/>
</dbReference>
<dbReference type="InterPro" id="IPR001584">
    <property type="entry name" value="Integrase_cat-core"/>
</dbReference>
<feature type="domain" description="Integrase catalytic" evidence="1">
    <location>
        <begin position="2"/>
        <end position="53"/>
    </location>
</feature>